<dbReference type="InterPro" id="IPR034154">
    <property type="entry name" value="TOPRIM_DnaG/twinkle"/>
</dbReference>
<dbReference type="Proteomes" id="UP000184233">
    <property type="component" value="Unassembled WGS sequence"/>
</dbReference>
<dbReference type="CDD" id="cd01029">
    <property type="entry name" value="TOPRIM_primases"/>
    <property type="match status" value="1"/>
</dbReference>
<evidence type="ECO:0000313" key="2">
    <source>
        <dbReference type="EMBL" id="OJX57772.1"/>
    </source>
</evidence>
<evidence type="ECO:0000313" key="3">
    <source>
        <dbReference type="Proteomes" id="UP000184233"/>
    </source>
</evidence>
<dbReference type="STRING" id="1895771.BGO89_07320"/>
<feature type="region of interest" description="Disordered" evidence="1">
    <location>
        <begin position="301"/>
        <end position="324"/>
    </location>
</feature>
<accession>A0A1M3KZ31</accession>
<evidence type="ECO:0000256" key="1">
    <source>
        <dbReference type="SAM" id="MobiDB-lite"/>
    </source>
</evidence>
<proteinExistence type="predicted"/>
<evidence type="ECO:0008006" key="4">
    <source>
        <dbReference type="Google" id="ProtNLM"/>
    </source>
</evidence>
<reference evidence="2 3" key="1">
    <citation type="submission" date="2016-09" db="EMBL/GenBank/DDBJ databases">
        <title>Genome-resolved meta-omics ties microbial dynamics to process performance in biotechnology for thiocyanate degradation.</title>
        <authorList>
            <person name="Kantor R.S."/>
            <person name="Huddy R.J."/>
            <person name="Iyer R."/>
            <person name="Thomas B.C."/>
            <person name="Brown C.T."/>
            <person name="Anantharaman K."/>
            <person name="Tringe S."/>
            <person name="Hettich R.L."/>
            <person name="Harrison S.T."/>
            <person name="Banfield J.F."/>
        </authorList>
    </citation>
    <scope>NUCLEOTIDE SEQUENCE [LARGE SCALE GENOMIC DNA]</scope>
    <source>
        <strain evidence="2">59-99</strain>
    </source>
</reference>
<sequence>MNGAWREHFYHDENSNLLYRVRLWKHKNGKKTLAERWNGTTFAATMEGLDPVLYRLPGLLQGIQDGKHVFIVEGEKDADTLTALGLVATTATYGACKWPKDHSRFFDGADVLIIPDLDDVGRKHAGIVKDSLLENGSPASLRILNLHDLDATLPEKSDVTDYLERGGDIDTLLAYAETLPDVVSYEEGTSETERHPVVPSGIYDHLPEPLSGIVQGIDDMEERSTLLLSCIVVFSAVLPNVFFRYGRYVLNAPLYLFIVGPAGSGKGIARYAPELAQVIEERLARIHEANMTRYNREMEEYRRTVQKPPRGVKGPTTPRSDMPVMPERRCLMAPADSTAPSINLLLAANGSILISDSEADTLATALNSDHGDLSPTLRKAFSHEQISISRMQDRRFVTCARPRLTVLLSGTPKQLLPLLRSTENGLTSRFLFHLVRGKDAFLDPFANHEHDLQDTIRTVAPDVDALYEFLTSLPENAIEFRLTEEQQQEFKMRYGRWKGLHVDEHGNMVGAIHRLAVSEMRIAMILTVLRHWQAERTGMPRLLICSEEDYRTASALSGYFLQTASAVTGYLPRQVNPALSGHRSSTTEWYAALPDLVSTREAIVLGEQYGASKRTVERALKNTLLFERDGRGQYRKAPP</sequence>
<dbReference type="Pfam" id="PF13148">
    <property type="entry name" value="DUF3987"/>
    <property type="match status" value="1"/>
</dbReference>
<dbReference type="EMBL" id="MKVH01000021">
    <property type="protein sequence ID" value="OJX57772.1"/>
    <property type="molecule type" value="Genomic_DNA"/>
</dbReference>
<dbReference type="AlphaFoldDB" id="A0A1M3KZ31"/>
<organism evidence="2 3">
    <name type="scientific">Candidatus Kapaibacterium thiocyanatum</name>
    <dbReference type="NCBI Taxonomy" id="1895771"/>
    <lineage>
        <taxon>Bacteria</taxon>
        <taxon>Pseudomonadati</taxon>
        <taxon>Candidatus Kapaibacteriota</taxon>
        <taxon>Candidatus Kapaibacteriia</taxon>
        <taxon>Candidatus Kapaibacteriales</taxon>
        <taxon>Candidatus Kapaibacteriaceae</taxon>
        <taxon>Candidatus Kapaibacterium</taxon>
    </lineage>
</organism>
<dbReference type="Gene3D" id="3.40.1360.10">
    <property type="match status" value="1"/>
</dbReference>
<comment type="caution">
    <text evidence="2">The sequence shown here is derived from an EMBL/GenBank/DDBJ whole genome shotgun (WGS) entry which is preliminary data.</text>
</comment>
<protein>
    <recommendedName>
        <fullName evidence="4">DUF3987 domain-containing protein</fullName>
    </recommendedName>
</protein>
<name>A0A1M3KZ31_9BACT</name>
<dbReference type="InterPro" id="IPR025048">
    <property type="entry name" value="DUF3987"/>
</dbReference>
<gene>
    <name evidence="2" type="ORF">BGO89_07320</name>
</gene>